<name>A0A1Y4JHA5_9BACE</name>
<keyword evidence="1" id="KW-0812">Transmembrane</keyword>
<dbReference type="AlphaFoldDB" id="A0A1Y4JHA5"/>
<organism evidence="2 3">
    <name type="scientific">Bacteroides clarus</name>
    <dbReference type="NCBI Taxonomy" id="626929"/>
    <lineage>
        <taxon>Bacteria</taxon>
        <taxon>Pseudomonadati</taxon>
        <taxon>Bacteroidota</taxon>
        <taxon>Bacteroidia</taxon>
        <taxon>Bacteroidales</taxon>
        <taxon>Bacteroidaceae</taxon>
        <taxon>Bacteroides</taxon>
    </lineage>
</organism>
<proteinExistence type="predicted"/>
<comment type="caution">
    <text evidence="2">The sequence shown here is derived from an EMBL/GenBank/DDBJ whole genome shotgun (WGS) entry which is preliminary data.</text>
</comment>
<reference evidence="3" key="1">
    <citation type="submission" date="2017-04" db="EMBL/GenBank/DDBJ databases">
        <title>Function of individual gut microbiota members based on whole genome sequencing of pure cultures obtained from chicken caecum.</title>
        <authorList>
            <person name="Medvecky M."/>
            <person name="Cejkova D."/>
            <person name="Polansky O."/>
            <person name="Karasova D."/>
            <person name="Kubasova T."/>
            <person name="Cizek A."/>
            <person name="Rychlik I."/>
        </authorList>
    </citation>
    <scope>NUCLEOTIDE SEQUENCE [LARGE SCALE GENOMIC DNA]</scope>
    <source>
        <strain evidence="3">An189</strain>
    </source>
</reference>
<keyword evidence="1" id="KW-0472">Membrane</keyword>
<accession>A0A1Y4JHA5</accession>
<feature type="transmembrane region" description="Helical" evidence="1">
    <location>
        <begin position="24"/>
        <end position="43"/>
    </location>
</feature>
<evidence type="ECO:0000256" key="1">
    <source>
        <dbReference type="SAM" id="Phobius"/>
    </source>
</evidence>
<gene>
    <name evidence="2" type="ORF">B5F24_15990</name>
</gene>
<keyword evidence="1" id="KW-1133">Transmembrane helix</keyword>
<evidence type="ECO:0000313" key="3">
    <source>
        <dbReference type="Proteomes" id="UP000196587"/>
    </source>
</evidence>
<evidence type="ECO:0000313" key="2">
    <source>
        <dbReference type="EMBL" id="OUP31897.1"/>
    </source>
</evidence>
<dbReference type="Proteomes" id="UP000196587">
    <property type="component" value="Unassembled WGS sequence"/>
</dbReference>
<sequence>MNEIIDYIKDSPIEYAIDALSVNFVLQTLLSIVLLPFILYLFWKVFKELFRGRRNNYGKKINL</sequence>
<protein>
    <submittedName>
        <fullName evidence="2">Uncharacterized protein</fullName>
    </submittedName>
</protein>
<dbReference type="EMBL" id="NFKE01000017">
    <property type="protein sequence ID" value="OUP31897.1"/>
    <property type="molecule type" value="Genomic_DNA"/>
</dbReference>